<dbReference type="EMBL" id="LNZH02000135">
    <property type="protein sequence ID" value="OCB90325.1"/>
    <property type="molecule type" value="Genomic_DNA"/>
</dbReference>
<feature type="compositionally biased region" description="Acidic residues" evidence="2">
    <location>
        <begin position="574"/>
        <end position="583"/>
    </location>
</feature>
<feature type="compositionally biased region" description="Acidic residues" evidence="2">
    <location>
        <begin position="278"/>
        <end position="287"/>
    </location>
</feature>
<evidence type="ECO:0008006" key="5">
    <source>
        <dbReference type="Google" id="ProtNLM"/>
    </source>
</evidence>
<feature type="region of interest" description="Disordered" evidence="2">
    <location>
        <begin position="761"/>
        <end position="790"/>
    </location>
</feature>
<feature type="compositionally biased region" description="Polar residues" evidence="2">
    <location>
        <begin position="354"/>
        <end position="364"/>
    </location>
</feature>
<keyword evidence="4" id="KW-1185">Reference proteome</keyword>
<feature type="compositionally biased region" description="Polar residues" evidence="2">
    <location>
        <begin position="8"/>
        <end position="24"/>
    </location>
</feature>
<accession>A0A9Q5I260</accession>
<feature type="compositionally biased region" description="Basic residues" evidence="2">
    <location>
        <begin position="183"/>
        <end position="194"/>
    </location>
</feature>
<protein>
    <recommendedName>
        <fullName evidence="5">Chromo domain-containing protein</fullName>
    </recommendedName>
</protein>
<feature type="compositionally biased region" description="Basic and acidic residues" evidence="2">
    <location>
        <begin position="702"/>
        <end position="711"/>
    </location>
</feature>
<feature type="region of interest" description="Disordered" evidence="2">
    <location>
        <begin position="1"/>
        <end position="32"/>
    </location>
</feature>
<feature type="compositionally biased region" description="Low complexity" evidence="2">
    <location>
        <begin position="122"/>
        <end position="131"/>
    </location>
</feature>
<feature type="compositionally biased region" description="Low complexity" evidence="2">
    <location>
        <begin position="534"/>
        <end position="547"/>
    </location>
</feature>
<keyword evidence="1" id="KW-0175">Coiled coil</keyword>
<feature type="region of interest" description="Disordered" evidence="2">
    <location>
        <begin position="802"/>
        <end position="843"/>
    </location>
</feature>
<feature type="compositionally biased region" description="Basic and acidic residues" evidence="2">
    <location>
        <begin position="443"/>
        <end position="465"/>
    </location>
</feature>
<evidence type="ECO:0000256" key="2">
    <source>
        <dbReference type="SAM" id="MobiDB-lite"/>
    </source>
</evidence>
<dbReference type="AlphaFoldDB" id="A0A9Q5I260"/>
<evidence type="ECO:0000256" key="1">
    <source>
        <dbReference type="SAM" id="Coils"/>
    </source>
</evidence>
<evidence type="ECO:0000313" key="3">
    <source>
        <dbReference type="EMBL" id="OCB90325.1"/>
    </source>
</evidence>
<feature type="compositionally biased region" description="Basic and acidic residues" evidence="2">
    <location>
        <begin position="81"/>
        <end position="99"/>
    </location>
</feature>
<name>A0A9Q5I260_SANBA</name>
<feature type="region of interest" description="Disordered" evidence="2">
    <location>
        <begin position="81"/>
        <end position="711"/>
    </location>
</feature>
<proteinExistence type="predicted"/>
<feature type="compositionally biased region" description="Low complexity" evidence="2">
    <location>
        <begin position="149"/>
        <end position="158"/>
    </location>
</feature>
<gene>
    <name evidence="3" type="ORF">A7U60_g2424</name>
</gene>
<evidence type="ECO:0000313" key="4">
    <source>
        <dbReference type="Proteomes" id="UP000757232"/>
    </source>
</evidence>
<feature type="coiled-coil region" evidence="1">
    <location>
        <begin position="1054"/>
        <end position="1099"/>
    </location>
</feature>
<feature type="compositionally biased region" description="Low complexity" evidence="2">
    <location>
        <begin position="319"/>
        <end position="328"/>
    </location>
</feature>
<dbReference type="Proteomes" id="UP000757232">
    <property type="component" value="Unassembled WGS sequence"/>
</dbReference>
<feature type="compositionally biased region" description="Basic and acidic residues" evidence="2">
    <location>
        <begin position="413"/>
        <end position="433"/>
    </location>
</feature>
<feature type="coiled-coil region" evidence="1">
    <location>
        <begin position="941"/>
        <end position="1025"/>
    </location>
</feature>
<dbReference type="OrthoDB" id="3647690at2759"/>
<feature type="coiled-coil region" evidence="1">
    <location>
        <begin position="1125"/>
        <end position="1180"/>
    </location>
</feature>
<reference evidence="3" key="1">
    <citation type="submission" date="2016-06" db="EMBL/GenBank/DDBJ databases">
        <title>Draft Genome sequence of the fungus Inonotus baumii.</title>
        <authorList>
            <person name="Zhu H."/>
            <person name="Lin W."/>
        </authorList>
    </citation>
    <scope>NUCLEOTIDE SEQUENCE</scope>
    <source>
        <strain evidence="3">821</strain>
    </source>
</reference>
<organism evidence="3 4">
    <name type="scientific">Sanghuangporus baumii</name>
    <name type="common">Phellinus baumii</name>
    <dbReference type="NCBI Taxonomy" id="108892"/>
    <lineage>
        <taxon>Eukaryota</taxon>
        <taxon>Fungi</taxon>
        <taxon>Dikarya</taxon>
        <taxon>Basidiomycota</taxon>
        <taxon>Agaricomycotina</taxon>
        <taxon>Agaricomycetes</taxon>
        <taxon>Hymenochaetales</taxon>
        <taxon>Hymenochaetaceae</taxon>
        <taxon>Sanghuangporus</taxon>
    </lineage>
</organism>
<comment type="caution">
    <text evidence="3">The sequence shown here is derived from an EMBL/GenBank/DDBJ whole genome shotgun (WGS) entry which is preliminary data.</text>
</comment>
<sequence length="1256" mass="140889">MVKKGKQNAKSGYNSDDSEFQTQGFEPRESDAEQLWDVIAIRAERNGKYLIQWAGADENGNPWPDSWVPREDVTDDLVTAWKKEKATRERERGRKLAEKRARKGQGSPAVTASRSRTESKKSTTTTSTVTPKRTRQAASVSTAGRDDTVSVSTVVSSTTKKKRKQHFISDDEGGSPVEDIVSNKKRKLGTKHSSRPTSPRKSLRFKRPNSAGEDELESGDEQIALRRRGKSRNRVGSEEEESENDRSLAVMDTNTGRRSRASEKTKRSSTSAVVHEHEEEEEEEAVETSETQKVPLRLVEVVVEESPMLKTKRKSAKAQSVQPPSSDRSPVRSRIMDRRPTPPRRTLPKRNPDRSNGTADSRNGLTKGKRRRGPPGIRASDLRQEFDPDASEMGLQAPAIEPEKHSEARHRSRDNEQARDRVGRISEKGDIRRKQSLPLEETIPPRDMSRVQHLLDESDDRRFVDDGDQPMFDYDDDPLPFSQEHNLANGHEAFAKDSGTNANEGPNTPGKIITKEGQPEESELSKGTVIPPTQSQSQPESRSESQSAAEDGDLQLASVIVEVGSSAPKVDSGPTEELDQECDADTHDVAFGSSIPDPERSVTSETSGKLRKKIPVLSPSKFKPYLPQPQRRLSSLPPPHVLVIQADTTRSKSDELPSSVESPVKDFDNDSLATYQKRNTGAHPDGTTEAGAGLEDDAIEDEMPRSLDLRQRGLELAEIRRKRMREGHIPISRITLNNLLETRRGSSSKTQYEQADLIVSSVSEAQSRHTSPDDAEAETLASGHENDETQVRQSEEAYIDFDGNANASSPIPHGEVSVLDGDGGSVANDQEDKQPSAAPGQEVDDEAEILHNPVDEVDENDPFIFQNYDKDRGFTPTTESSQQVNSILNDLLVRFRSLCSCSAQDDTDQDHPYTPIRSRFKLLGSPTKLESPVLQTPARQLNEAMGLLHAKSEEIEVLKRQLAESERKRLGQDDALAELQAENAVLKKTLEEKGETPGTVDEAVVEEYKEKCENLAKDLDARDAEIQLLKMSRDDATKQAEIFREMYGKASSFADEKKQENNELLERAKRAEGQATIGVDFIRKQYAVQERKLREELEQQRILVKILTIKDRRTGDEVRRRAALEPELRDKIDNLKEEIAELKTAQSTVVRQRNDLLVEKQELTGQLEELRMDHRKQADDMSWSQIQIARLVAREKAFKRVFLTISASTHDNESDRSEERVYVCKWMTGYDGKSRCNSLFTNVQDLKDHLFVDHQL</sequence>